<keyword evidence="13" id="KW-1133">Transmembrane helix</keyword>
<dbReference type="InterPro" id="IPR005467">
    <property type="entry name" value="His_kinase_dom"/>
</dbReference>
<evidence type="ECO:0000313" key="17">
    <source>
        <dbReference type="Proteomes" id="UP000051326"/>
    </source>
</evidence>
<dbReference type="CDD" id="cd16922">
    <property type="entry name" value="HATPase_EvgS-ArcB-TorS-like"/>
    <property type="match status" value="1"/>
</dbReference>
<dbReference type="SMART" id="SM00448">
    <property type="entry name" value="REC"/>
    <property type="match status" value="2"/>
</dbReference>
<dbReference type="Pfam" id="PF02518">
    <property type="entry name" value="HATPase_c"/>
    <property type="match status" value="1"/>
</dbReference>
<dbReference type="SMART" id="SM00388">
    <property type="entry name" value="HisKA"/>
    <property type="match status" value="1"/>
</dbReference>
<sequence length="793" mass="84801">MIIKRSIVLPVLVITVAALFAVLLVGGMAVYASSRKDAVLEAALEVTRRTSSVSTGITAAQTYAQDVLAMTRLIPQEGVAAEFQAHLQVINRDLSALLQQPLPAPLRGEAEALNQALAEWCQMAVVLLSIKPAQEIPTLSALMMSSEAVTRQAALVTALAAAHAEQTVAATNQALSRIFVLGLTGTALIMAAALIFSMRKAHAISAAIQSAAAKLQRLASGEQSGRPKAEDEIRAVFAALDTLAASLQEKKRIAERLQQEKARAEAATETKSRFLATMSHEIRTPINGVLGMAEVLNETRLTPEQTSCTSTILASSEALLRIVNDILDFSKLEAGKAQMLQQPFNLRDLIYDVATLMSPSATAKGVEICIDIPEHTPPEFIGDSGRVRQILMNLVGNAVKFTLEGHISITLNYDPSHNIPLCIDVRDTGVGIPEDSIGQIFHAFEQVESTTARRFEGTGLGLAISSRLAQAMGGRIDVVSQAGKGSCFTVCLTLPVAAPSPAPSRPLAGKRVAVVADLPFSRDVRLRQLAYWGADTMVPPGAAELLEQVEALAARQQQPDLVLVENSVPLEQAKQLCQRLHSLPGCRELPVVFCVGSRLISDYQALKQCRTLHVLMKPARNRVLLRMLQEALQPGAEPAAPAALAAAAAPAGTGFSRLRLLVAEDNRTNQLVLKKMLGPSGIQMTICSNGQEAVETFAAQPFDLVLMDMSMPVMDGLEATRRLRAWEQENGRAPCPILALTANVLSTDEAACRAAGMVGFLSKPVRKQELLDQIAKWTGTPDAGSAALQARQA</sequence>
<feature type="transmembrane region" description="Helical" evidence="13">
    <location>
        <begin position="7"/>
        <end position="31"/>
    </location>
</feature>
<dbReference type="SUPFAM" id="SSF52172">
    <property type="entry name" value="CheY-like"/>
    <property type="match status" value="2"/>
</dbReference>
<evidence type="ECO:0000256" key="11">
    <source>
        <dbReference type="PROSITE-ProRule" id="PRU00169"/>
    </source>
</evidence>
<dbReference type="GO" id="GO:0000155">
    <property type="term" value="F:phosphorelay sensor kinase activity"/>
    <property type="evidence" value="ECO:0007669"/>
    <property type="project" value="InterPro"/>
</dbReference>
<dbReference type="RefSeq" id="WP_058286541.1">
    <property type="nucleotide sequence ID" value="NZ_CYSR01000027.1"/>
</dbReference>
<dbReference type="SUPFAM" id="SSF47384">
    <property type="entry name" value="Homodimeric domain of signal transducing histidine kinase"/>
    <property type="match status" value="1"/>
</dbReference>
<dbReference type="PROSITE" id="PS50109">
    <property type="entry name" value="HIS_KIN"/>
    <property type="match status" value="1"/>
</dbReference>
<dbReference type="PANTHER" id="PTHR45339:SF5">
    <property type="entry name" value="HISTIDINE KINASE"/>
    <property type="match status" value="1"/>
</dbReference>
<comment type="caution">
    <text evidence="11">Lacks conserved residue(s) required for the propagation of feature annotation.</text>
</comment>
<feature type="domain" description="Response regulatory" evidence="15">
    <location>
        <begin position="659"/>
        <end position="778"/>
    </location>
</feature>
<evidence type="ECO:0000256" key="9">
    <source>
        <dbReference type="ARBA" id="ARBA00064003"/>
    </source>
</evidence>
<reference evidence="16 17" key="1">
    <citation type="submission" date="2015-09" db="EMBL/GenBank/DDBJ databases">
        <authorList>
            <consortium name="Swine Surveillance"/>
        </authorList>
    </citation>
    <scope>NUCLEOTIDE SEQUENCE [LARGE SCALE GENOMIC DNA]</scope>
    <source>
        <strain evidence="16 17">CECT 8399</strain>
    </source>
</reference>
<protein>
    <recommendedName>
        <fullName evidence="10">Sensory/regulatory protein RpfC</fullName>
        <ecNumber evidence="2">2.7.13.3</ecNumber>
    </recommendedName>
</protein>
<dbReference type="AlphaFoldDB" id="A0A0N7M4S6"/>
<comment type="catalytic activity">
    <reaction evidence="1">
        <text>ATP + protein L-histidine = ADP + protein N-phospho-L-histidine.</text>
        <dbReference type="EC" id="2.7.13.3"/>
    </reaction>
</comment>
<dbReference type="PROSITE" id="PS50110">
    <property type="entry name" value="RESPONSE_REGULATORY"/>
    <property type="match status" value="2"/>
</dbReference>
<keyword evidence="12" id="KW-0175">Coiled coil</keyword>
<evidence type="ECO:0000256" key="4">
    <source>
        <dbReference type="ARBA" id="ARBA00022679"/>
    </source>
</evidence>
<dbReference type="Gene3D" id="3.30.565.10">
    <property type="entry name" value="Histidine kinase-like ATPase, C-terminal domain"/>
    <property type="match status" value="1"/>
</dbReference>
<evidence type="ECO:0000256" key="12">
    <source>
        <dbReference type="SAM" id="Coils"/>
    </source>
</evidence>
<evidence type="ECO:0000256" key="2">
    <source>
        <dbReference type="ARBA" id="ARBA00012438"/>
    </source>
</evidence>
<evidence type="ECO:0000259" key="14">
    <source>
        <dbReference type="PROSITE" id="PS50109"/>
    </source>
</evidence>
<dbReference type="InterPro" id="IPR004358">
    <property type="entry name" value="Sig_transdc_His_kin-like_C"/>
</dbReference>
<keyword evidence="8" id="KW-0902">Two-component regulatory system</keyword>
<evidence type="ECO:0000313" key="16">
    <source>
        <dbReference type="EMBL" id="CUI00458.1"/>
    </source>
</evidence>
<gene>
    <name evidence="16" type="primary">barA_2</name>
    <name evidence="16" type="ORF">PHA8399_02590</name>
</gene>
<dbReference type="STRING" id="1396826.PHA8399_02590"/>
<dbReference type="CDD" id="cd00082">
    <property type="entry name" value="HisKA"/>
    <property type="match status" value="1"/>
</dbReference>
<dbReference type="SUPFAM" id="SSF55874">
    <property type="entry name" value="ATPase domain of HSP90 chaperone/DNA topoisomerase II/histidine kinase"/>
    <property type="match status" value="1"/>
</dbReference>
<dbReference type="Gene3D" id="3.40.50.2300">
    <property type="match status" value="2"/>
</dbReference>
<evidence type="ECO:0000256" key="5">
    <source>
        <dbReference type="ARBA" id="ARBA00022741"/>
    </source>
</evidence>
<dbReference type="SMART" id="SM00387">
    <property type="entry name" value="HATPase_c"/>
    <property type="match status" value="1"/>
</dbReference>
<feature type="transmembrane region" description="Helical" evidence="13">
    <location>
        <begin position="174"/>
        <end position="196"/>
    </location>
</feature>
<feature type="domain" description="Response regulatory" evidence="15">
    <location>
        <begin position="511"/>
        <end position="632"/>
    </location>
</feature>
<feature type="coiled-coil region" evidence="12">
    <location>
        <begin position="240"/>
        <end position="270"/>
    </location>
</feature>
<evidence type="ECO:0000256" key="1">
    <source>
        <dbReference type="ARBA" id="ARBA00000085"/>
    </source>
</evidence>
<feature type="domain" description="Histidine kinase" evidence="14">
    <location>
        <begin position="277"/>
        <end position="496"/>
    </location>
</feature>
<evidence type="ECO:0000259" key="15">
    <source>
        <dbReference type="PROSITE" id="PS50110"/>
    </source>
</evidence>
<comment type="subunit">
    <text evidence="9">At low DSF concentrations, interacts with RpfF.</text>
</comment>
<dbReference type="InterPro" id="IPR003594">
    <property type="entry name" value="HATPase_dom"/>
</dbReference>
<dbReference type="InterPro" id="IPR036097">
    <property type="entry name" value="HisK_dim/P_sf"/>
</dbReference>
<evidence type="ECO:0000256" key="8">
    <source>
        <dbReference type="ARBA" id="ARBA00023012"/>
    </source>
</evidence>
<dbReference type="FunFam" id="3.30.565.10:FF:000010">
    <property type="entry name" value="Sensor histidine kinase RcsC"/>
    <property type="match status" value="1"/>
</dbReference>
<dbReference type="Gene3D" id="1.10.287.130">
    <property type="match status" value="1"/>
</dbReference>
<feature type="modified residue" description="4-aspartylphosphate" evidence="11">
    <location>
        <position position="708"/>
    </location>
</feature>
<evidence type="ECO:0000256" key="10">
    <source>
        <dbReference type="ARBA" id="ARBA00068150"/>
    </source>
</evidence>
<dbReference type="EC" id="2.7.13.3" evidence="2"/>
<dbReference type="Proteomes" id="UP000051326">
    <property type="component" value="Unassembled WGS sequence"/>
</dbReference>
<dbReference type="FunFam" id="1.10.287.130:FF:000002">
    <property type="entry name" value="Two-component osmosensing histidine kinase"/>
    <property type="match status" value="1"/>
</dbReference>
<dbReference type="CDD" id="cd17546">
    <property type="entry name" value="REC_hyHK_CKI1_RcsC-like"/>
    <property type="match status" value="1"/>
</dbReference>
<dbReference type="EMBL" id="CYSR01000027">
    <property type="protein sequence ID" value="CUI00458.1"/>
    <property type="molecule type" value="Genomic_DNA"/>
</dbReference>
<dbReference type="Pfam" id="PF00512">
    <property type="entry name" value="HisKA"/>
    <property type="match status" value="1"/>
</dbReference>
<evidence type="ECO:0000256" key="3">
    <source>
        <dbReference type="ARBA" id="ARBA00022553"/>
    </source>
</evidence>
<evidence type="ECO:0000256" key="13">
    <source>
        <dbReference type="SAM" id="Phobius"/>
    </source>
</evidence>
<proteinExistence type="predicted"/>
<evidence type="ECO:0000256" key="6">
    <source>
        <dbReference type="ARBA" id="ARBA00022777"/>
    </source>
</evidence>
<dbReference type="InterPro" id="IPR036890">
    <property type="entry name" value="HATPase_C_sf"/>
</dbReference>
<evidence type="ECO:0000256" key="7">
    <source>
        <dbReference type="ARBA" id="ARBA00022840"/>
    </source>
</evidence>
<keyword evidence="3 11" id="KW-0597">Phosphoprotein</keyword>
<accession>A0A0N7M4S6</accession>
<dbReference type="InterPro" id="IPR011006">
    <property type="entry name" value="CheY-like_superfamily"/>
</dbReference>
<dbReference type="GO" id="GO:0005524">
    <property type="term" value="F:ATP binding"/>
    <property type="evidence" value="ECO:0007669"/>
    <property type="project" value="UniProtKB-KW"/>
</dbReference>
<keyword evidence="7" id="KW-0067">ATP-binding</keyword>
<dbReference type="PRINTS" id="PR00344">
    <property type="entry name" value="BCTRLSENSOR"/>
</dbReference>
<dbReference type="Pfam" id="PF00072">
    <property type="entry name" value="Response_reg"/>
    <property type="match status" value="1"/>
</dbReference>
<organism evidence="16 17">
    <name type="scientific">Leisingera aquaemixtae</name>
    <dbReference type="NCBI Taxonomy" id="1396826"/>
    <lineage>
        <taxon>Bacteria</taxon>
        <taxon>Pseudomonadati</taxon>
        <taxon>Pseudomonadota</taxon>
        <taxon>Alphaproteobacteria</taxon>
        <taxon>Rhodobacterales</taxon>
        <taxon>Roseobacteraceae</taxon>
        <taxon>Leisingera</taxon>
    </lineage>
</organism>
<name>A0A0N7M4S6_9RHOB</name>
<keyword evidence="5" id="KW-0547">Nucleotide-binding</keyword>
<dbReference type="InterPro" id="IPR003661">
    <property type="entry name" value="HisK_dim/P_dom"/>
</dbReference>
<keyword evidence="4 16" id="KW-0808">Transferase</keyword>
<keyword evidence="6 16" id="KW-0418">Kinase</keyword>
<keyword evidence="13" id="KW-0812">Transmembrane</keyword>
<keyword evidence="13" id="KW-0472">Membrane</keyword>
<dbReference type="PANTHER" id="PTHR45339">
    <property type="entry name" value="HYBRID SIGNAL TRANSDUCTION HISTIDINE KINASE J"/>
    <property type="match status" value="1"/>
</dbReference>
<dbReference type="InterPro" id="IPR001789">
    <property type="entry name" value="Sig_transdc_resp-reg_receiver"/>
</dbReference>